<proteinExistence type="predicted"/>
<sequence>MLLVGVLQAAAVVPAVSAGTGRPTSAPAATPAAGPTAPGASARPSAPVTTTAPAAPSATFSPSGEDFSLGISPPRMALTSQDVGVAKEVLVVNRGNLGARVQVDKRDFTGAADGSMVFTQGSDFSASDWVTVSPTEFDLPPGGSQIVTATMTMPEGAEPGDHQVGLVFLVPSTATGGNVKIDRGIATPVYVTVPGDEDDSVRLANLDGPAFAIGGPVTVTADLLNTGTVHRDFRGSTSLTLGGAGSTPGFPDFTVVRGADRTVSTTWDPPLACICHPSLTFVNADGRVQTASIQVIVLPLPLIAAVLGGIALVVLIVLVWRRRYRASVHRAATALASAGQGHSGRGDA</sequence>
<feature type="signal peptide" evidence="3">
    <location>
        <begin position="1"/>
        <end position="18"/>
    </location>
</feature>
<name>A0A939C3Y3_9ACTN</name>
<accession>A0A939C3Y3</accession>
<evidence type="ECO:0000256" key="1">
    <source>
        <dbReference type="SAM" id="MobiDB-lite"/>
    </source>
</evidence>
<keyword evidence="2" id="KW-0472">Membrane</keyword>
<evidence type="ECO:0008006" key="6">
    <source>
        <dbReference type="Google" id="ProtNLM"/>
    </source>
</evidence>
<keyword evidence="3" id="KW-0732">Signal</keyword>
<evidence type="ECO:0000313" key="5">
    <source>
        <dbReference type="Proteomes" id="UP000663801"/>
    </source>
</evidence>
<keyword evidence="2" id="KW-1133">Transmembrane helix</keyword>
<dbReference type="RefSeq" id="WP_205257618.1">
    <property type="nucleotide sequence ID" value="NZ_BAAAPV010000003.1"/>
</dbReference>
<feature type="transmembrane region" description="Helical" evidence="2">
    <location>
        <begin position="296"/>
        <end position="320"/>
    </location>
</feature>
<dbReference type="Proteomes" id="UP000663801">
    <property type="component" value="Unassembled WGS sequence"/>
</dbReference>
<gene>
    <name evidence="4" type="ORF">JL107_13835</name>
</gene>
<protein>
    <recommendedName>
        <fullName evidence="6">DUF916 domain-containing protein</fullName>
    </recommendedName>
</protein>
<evidence type="ECO:0000256" key="2">
    <source>
        <dbReference type="SAM" id="Phobius"/>
    </source>
</evidence>
<keyword evidence="2" id="KW-0812">Transmembrane</keyword>
<comment type="caution">
    <text evidence="4">The sequence shown here is derived from an EMBL/GenBank/DDBJ whole genome shotgun (WGS) entry which is preliminary data.</text>
</comment>
<dbReference type="AlphaFoldDB" id="A0A939C3Y3"/>
<dbReference type="EMBL" id="JAERWL010000010">
    <property type="protein sequence ID" value="MBM9477526.1"/>
    <property type="molecule type" value="Genomic_DNA"/>
</dbReference>
<feature type="chain" id="PRO_5038414667" description="DUF916 domain-containing protein" evidence="3">
    <location>
        <begin position="19"/>
        <end position="348"/>
    </location>
</feature>
<keyword evidence="5" id="KW-1185">Reference proteome</keyword>
<organism evidence="4 5">
    <name type="scientific">Nakamurella flavida</name>
    <dbReference type="NCBI Taxonomy" id="363630"/>
    <lineage>
        <taxon>Bacteria</taxon>
        <taxon>Bacillati</taxon>
        <taxon>Actinomycetota</taxon>
        <taxon>Actinomycetes</taxon>
        <taxon>Nakamurellales</taxon>
        <taxon>Nakamurellaceae</taxon>
        <taxon>Nakamurella</taxon>
    </lineage>
</organism>
<feature type="region of interest" description="Disordered" evidence="1">
    <location>
        <begin position="17"/>
        <end position="66"/>
    </location>
</feature>
<feature type="compositionally biased region" description="Low complexity" evidence="1">
    <location>
        <begin position="17"/>
        <end position="63"/>
    </location>
</feature>
<reference evidence="4" key="1">
    <citation type="submission" date="2021-01" db="EMBL/GenBank/DDBJ databases">
        <title>KCTC 19127 draft genome.</title>
        <authorList>
            <person name="An D."/>
        </authorList>
    </citation>
    <scope>NUCLEOTIDE SEQUENCE</scope>
    <source>
        <strain evidence="4">KCTC 19127</strain>
    </source>
</reference>
<evidence type="ECO:0000313" key="4">
    <source>
        <dbReference type="EMBL" id="MBM9477526.1"/>
    </source>
</evidence>
<evidence type="ECO:0000256" key="3">
    <source>
        <dbReference type="SAM" id="SignalP"/>
    </source>
</evidence>